<sequence length="166" mass="18061">MFPDSCQRRGQVEDSSARLRQDQLMKNTGSPSHHSPCNQSVGPSLKTQSSSRSSRQGHQSAHPDGPSASGHLRDGLSSLELENSWMQSGFGGVAGWWLQQDKAPLRPILLIIFLHISLGVSSLQCQIIPSTTNPCVPRRSALHPPRCQDLQASQHPATSAFLFLTS</sequence>
<organism evidence="2 3">
    <name type="scientific">Pleuronectes platessa</name>
    <name type="common">European plaice</name>
    <dbReference type="NCBI Taxonomy" id="8262"/>
    <lineage>
        <taxon>Eukaryota</taxon>
        <taxon>Metazoa</taxon>
        <taxon>Chordata</taxon>
        <taxon>Craniata</taxon>
        <taxon>Vertebrata</taxon>
        <taxon>Euteleostomi</taxon>
        <taxon>Actinopterygii</taxon>
        <taxon>Neopterygii</taxon>
        <taxon>Teleostei</taxon>
        <taxon>Neoteleostei</taxon>
        <taxon>Acanthomorphata</taxon>
        <taxon>Carangaria</taxon>
        <taxon>Pleuronectiformes</taxon>
        <taxon>Pleuronectoidei</taxon>
        <taxon>Pleuronectidae</taxon>
        <taxon>Pleuronectes</taxon>
    </lineage>
</organism>
<accession>A0A9N7TMH8</accession>
<name>A0A9N7TMH8_PLEPL</name>
<dbReference type="AlphaFoldDB" id="A0A9N7TMH8"/>
<dbReference type="EMBL" id="CADEAL010000141">
    <property type="protein sequence ID" value="CAB1415166.1"/>
    <property type="molecule type" value="Genomic_DNA"/>
</dbReference>
<evidence type="ECO:0000256" key="1">
    <source>
        <dbReference type="SAM" id="MobiDB-lite"/>
    </source>
</evidence>
<feature type="compositionally biased region" description="Basic and acidic residues" evidence="1">
    <location>
        <begin position="1"/>
        <end position="23"/>
    </location>
</feature>
<feature type="compositionally biased region" description="Polar residues" evidence="1">
    <location>
        <begin position="24"/>
        <end position="47"/>
    </location>
</feature>
<protein>
    <submittedName>
        <fullName evidence="2">Uncharacterized protein</fullName>
    </submittedName>
</protein>
<evidence type="ECO:0000313" key="2">
    <source>
        <dbReference type="EMBL" id="CAB1415166.1"/>
    </source>
</evidence>
<proteinExistence type="predicted"/>
<evidence type="ECO:0000313" key="3">
    <source>
        <dbReference type="Proteomes" id="UP001153269"/>
    </source>
</evidence>
<reference evidence="2" key="1">
    <citation type="submission" date="2020-03" db="EMBL/GenBank/DDBJ databases">
        <authorList>
            <person name="Weist P."/>
        </authorList>
    </citation>
    <scope>NUCLEOTIDE SEQUENCE</scope>
</reference>
<comment type="caution">
    <text evidence="2">The sequence shown here is derived from an EMBL/GenBank/DDBJ whole genome shotgun (WGS) entry which is preliminary data.</text>
</comment>
<feature type="region of interest" description="Disordered" evidence="1">
    <location>
        <begin position="1"/>
        <end position="74"/>
    </location>
</feature>
<keyword evidence="3" id="KW-1185">Reference proteome</keyword>
<dbReference type="Proteomes" id="UP001153269">
    <property type="component" value="Unassembled WGS sequence"/>
</dbReference>
<gene>
    <name evidence="2" type="ORF">PLEPLA_LOCUS2880</name>
</gene>